<dbReference type="EMBL" id="BMGD01000003">
    <property type="protein sequence ID" value="GGB62841.1"/>
    <property type="molecule type" value="Genomic_DNA"/>
</dbReference>
<comment type="caution">
    <text evidence="5">The sequence shown here is derived from an EMBL/GenBank/DDBJ whole genome shotgun (WGS) entry which is preliminary data.</text>
</comment>
<sequence>MITPIFEDHAAQLESLKRDSRLRALGPREGKDFASNDYLGLAGSTLLHDALREAMALGLPAGSGGSRLLRGNHPAHEALEADAATHFGSEAALFFATGFAANAALFAALPQRGDLVVHDSLIHASAHDGMRLGRAECRPAAHNDAQAFEDVIAGWRDAGGTGRAWIAVESLYSMDGDCAPLADLAQVAARHDAALVIDEAHATGVFGPGGAGLAHGLAGQPNVITLHTCGKALGCEGALICAPNVVTDFLINRARPLVFSTAPSPLVAHMVRRALTLVAGHDDWRDDLFARVAEARRLLAPRLGTAPSDTQILPVIIGDDARTMKIAASLQRQGFDIRGIRPPTVPQGTARLRISITRNVSMGDIGALAESLDRIMIPA</sequence>
<evidence type="ECO:0000259" key="4">
    <source>
        <dbReference type="Pfam" id="PF00155"/>
    </source>
</evidence>
<evidence type="ECO:0000256" key="2">
    <source>
        <dbReference type="ARBA" id="ARBA00022679"/>
    </source>
</evidence>
<dbReference type="Gene3D" id="3.90.1150.10">
    <property type="entry name" value="Aspartate Aminotransferase, domain 1"/>
    <property type="match status" value="1"/>
</dbReference>
<protein>
    <submittedName>
        <fullName evidence="5">8-amino-7-oxononanoate synthase</fullName>
    </submittedName>
</protein>
<dbReference type="Gene3D" id="3.40.640.10">
    <property type="entry name" value="Type I PLP-dependent aspartate aminotransferase-like (Major domain)"/>
    <property type="match status" value="1"/>
</dbReference>
<evidence type="ECO:0000313" key="6">
    <source>
        <dbReference type="Proteomes" id="UP000614261"/>
    </source>
</evidence>
<keyword evidence="2" id="KW-0808">Transferase</keyword>
<dbReference type="InterPro" id="IPR004839">
    <property type="entry name" value="Aminotransferase_I/II_large"/>
</dbReference>
<comment type="cofactor">
    <cofactor evidence="1">
        <name>pyridoxal 5'-phosphate</name>
        <dbReference type="ChEBI" id="CHEBI:597326"/>
    </cofactor>
</comment>
<evidence type="ECO:0000313" key="5">
    <source>
        <dbReference type="EMBL" id="GGB62841.1"/>
    </source>
</evidence>
<dbReference type="SUPFAM" id="SSF53383">
    <property type="entry name" value="PLP-dependent transferases"/>
    <property type="match status" value="1"/>
</dbReference>
<name>A0ABQ1JAT8_9SPHN</name>
<keyword evidence="3" id="KW-0663">Pyridoxal phosphate</keyword>
<proteinExistence type="predicted"/>
<evidence type="ECO:0000256" key="3">
    <source>
        <dbReference type="ARBA" id="ARBA00022898"/>
    </source>
</evidence>
<dbReference type="Proteomes" id="UP000614261">
    <property type="component" value="Unassembled WGS sequence"/>
</dbReference>
<dbReference type="InterPro" id="IPR015422">
    <property type="entry name" value="PyrdxlP-dep_Trfase_small"/>
</dbReference>
<reference evidence="6" key="1">
    <citation type="journal article" date="2019" name="Int. J. Syst. Evol. Microbiol.">
        <title>The Global Catalogue of Microorganisms (GCM) 10K type strain sequencing project: providing services to taxonomists for standard genome sequencing and annotation.</title>
        <authorList>
            <consortium name="The Broad Institute Genomics Platform"/>
            <consortium name="The Broad Institute Genome Sequencing Center for Infectious Disease"/>
            <person name="Wu L."/>
            <person name="Ma J."/>
        </authorList>
    </citation>
    <scope>NUCLEOTIDE SEQUENCE [LARGE SCALE GENOMIC DNA]</scope>
    <source>
        <strain evidence="6">CGMCC 1.12851</strain>
    </source>
</reference>
<dbReference type="InterPro" id="IPR015421">
    <property type="entry name" value="PyrdxlP-dep_Trfase_major"/>
</dbReference>
<organism evidence="5 6">
    <name type="scientific">Blastomonas aquatica</name>
    <dbReference type="NCBI Taxonomy" id="1510276"/>
    <lineage>
        <taxon>Bacteria</taxon>
        <taxon>Pseudomonadati</taxon>
        <taxon>Pseudomonadota</taxon>
        <taxon>Alphaproteobacteria</taxon>
        <taxon>Sphingomonadales</taxon>
        <taxon>Sphingomonadaceae</taxon>
        <taxon>Blastomonas</taxon>
    </lineage>
</organism>
<dbReference type="Pfam" id="PF00155">
    <property type="entry name" value="Aminotran_1_2"/>
    <property type="match status" value="1"/>
</dbReference>
<accession>A0ABQ1JAT8</accession>
<keyword evidence="6" id="KW-1185">Reference proteome</keyword>
<evidence type="ECO:0000256" key="1">
    <source>
        <dbReference type="ARBA" id="ARBA00001933"/>
    </source>
</evidence>
<dbReference type="InterPro" id="IPR050087">
    <property type="entry name" value="AON_synthase_class-II"/>
</dbReference>
<dbReference type="PANTHER" id="PTHR13693">
    <property type="entry name" value="CLASS II AMINOTRANSFERASE/8-AMINO-7-OXONONANOATE SYNTHASE"/>
    <property type="match status" value="1"/>
</dbReference>
<feature type="domain" description="Aminotransferase class I/classII large" evidence="4">
    <location>
        <begin position="32"/>
        <end position="371"/>
    </location>
</feature>
<gene>
    <name evidence="5" type="primary">bioF</name>
    <name evidence="5" type="ORF">GCM10010833_17280</name>
</gene>
<dbReference type="PANTHER" id="PTHR13693:SF100">
    <property type="entry name" value="8-AMINO-7-OXONONANOATE SYNTHASE"/>
    <property type="match status" value="1"/>
</dbReference>
<dbReference type="InterPro" id="IPR015424">
    <property type="entry name" value="PyrdxlP-dep_Trfase"/>
</dbReference>